<proteinExistence type="predicted"/>
<name>A0ABT0RS93_9SPHN</name>
<protein>
    <recommendedName>
        <fullName evidence="5">Gas vesicle protein</fullName>
    </recommendedName>
</protein>
<dbReference type="RefSeq" id="WP_249902921.1">
    <property type="nucleotide sequence ID" value="NZ_JAMGBA010000001.1"/>
</dbReference>
<reference evidence="3 4" key="1">
    <citation type="submission" date="2022-05" db="EMBL/GenBank/DDBJ databases">
        <authorList>
            <person name="Jo J.-H."/>
            <person name="Im W.-T."/>
        </authorList>
    </citation>
    <scope>NUCLEOTIDE SEQUENCE [LARGE SCALE GENOMIC DNA]</scope>
    <source>
        <strain evidence="3 4">NSE70-1</strain>
    </source>
</reference>
<feature type="compositionally biased region" description="Polar residues" evidence="1">
    <location>
        <begin position="7"/>
        <end position="16"/>
    </location>
</feature>
<keyword evidence="2" id="KW-1133">Transmembrane helix</keyword>
<dbReference type="EMBL" id="JAMGBA010000001">
    <property type="protein sequence ID" value="MCL6697560.1"/>
    <property type="molecule type" value="Genomic_DNA"/>
</dbReference>
<evidence type="ECO:0000256" key="1">
    <source>
        <dbReference type="SAM" id="MobiDB-lite"/>
    </source>
</evidence>
<keyword evidence="4" id="KW-1185">Reference proteome</keyword>
<feature type="transmembrane region" description="Helical" evidence="2">
    <location>
        <begin position="38"/>
        <end position="58"/>
    </location>
</feature>
<dbReference type="Proteomes" id="UP001203410">
    <property type="component" value="Unassembled WGS sequence"/>
</dbReference>
<gene>
    <name evidence="3" type="ORF">LZ496_02010</name>
</gene>
<evidence type="ECO:0000313" key="4">
    <source>
        <dbReference type="Proteomes" id="UP001203410"/>
    </source>
</evidence>
<organism evidence="3 4">
    <name type="scientific">Sphingomonas caseinilyticus</name>
    <dbReference type="NCBI Taxonomy" id="2908205"/>
    <lineage>
        <taxon>Bacteria</taxon>
        <taxon>Pseudomonadati</taxon>
        <taxon>Pseudomonadota</taxon>
        <taxon>Alphaproteobacteria</taxon>
        <taxon>Sphingomonadales</taxon>
        <taxon>Sphingomonadaceae</taxon>
        <taxon>Sphingomonas</taxon>
    </lineage>
</organism>
<feature type="region of interest" description="Disordered" evidence="1">
    <location>
        <begin position="1"/>
        <end position="21"/>
    </location>
</feature>
<keyword evidence="2" id="KW-0472">Membrane</keyword>
<accession>A0ABT0RS93</accession>
<evidence type="ECO:0000313" key="3">
    <source>
        <dbReference type="EMBL" id="MCL6697560.1"/>
    </source>
</evidence>
<sequence length="134" mass="13777">MARQQQKKNQTSSAQSPRERAIEAYDSARERTRDGIDAAPIMALGGGLALGALIAALLPRTETEKKLVGPLGGRITDGARAAASAAKEASREKLSELNITREAGKGVVQSVLDGIGEAARTGGQAAVGAVRNKG</sequence>
<evidence type="ECO:0000256" key="2">
    <source>
        <dbReference type="SAM" id="Phobius"/>
    </source>
</evidence>
<evidence type="ECO:0008006" key="5">
    <source>
        <dbReference type="Google" id="ProtNLM"/>
    </source>
</evidence>
<keyword evidence="2" id="KW-0812">Transmembrane</keyword>
<comment type="caution">
    <text evidence="3">The sequence shown here is derived from an EMBL/GenBank/DDBJ whole genome shotgun (WGS) entry which is preliminary data.</text>
</comment>